<gene>
    <name evidence="1" type="ORF">ERS852491_04672</name>
</gene>
<dbReference type="EMBL" id="CYZU01000071">
    <property type="protein sequence ID" value="CUP25502.1"/>
    <property type="molecule type" value="Genomic_DNA"/>
</dbReference>
<protein>
    <submittedName>
        <fullName evidence="1">Uncharacterized protein</fullName>
    </submittedName>
</protein>
<accession>A0A174LMR8</accession>
<dbReference type="RefSeq" id="WP_055155121.1">
    <property type="nucleotide sequence ID" value="NZ_CYZU01000071.1"/>
</dbReference>
<dbReference type="AlphaFoldDB" id="A0A174LMR8"/>
<organism evidence="1 2">
    <name type="scientific">Faecalicatena contorta</name>
    <dbReference type="NCBI Taxonomy" id="39482"/>
    <lineage>
        <taxon>Bacteria</taxon>
        <taxon>Bacillati</taxon>
        <taxon>Bacillota</taxon>
        <taxon>Clostridia</taxon>
        <taxon>Lachnospirales</taxon>
        <taxon>Lachnospiraceae</taxon>
        <taxon>Faecalicatena</taxon>
    </lineage>
</organism>
<evidence type="ECO:0000313" key="2">
    <source>
        <dbReference type="Proteomes" id="UP000095544"/>
    </source>
</evidence>
<proteinExistence type="predicted"/>
<dbReference type="Proteomes" id="UP000095544">
    <property type="component" value="Unassembled WGS sequence"/>
</dbReference>
<evidence type="ECO:0000313" key="1">
    <source>
        <dbReference type="EMBL" id="CUP25502.1"/>
    </source>
</evidence>
<dbReference type="STRING" id="39482.ERS852491_04672"/>
<sequence>MATKKLQDLTASTSPGDADILLIEDTAATKKITFLNLFNRIKTKLSLATVATSGKLADTVKDANNRTITDAERTKWNGYGTSIDSLNSNLQINVVDYELARCTYSSGNVYTQNGRLVFNLTAKVNTTVNSYDEIIRNLPAIRANMVALNFFDVTKESKLATCICQNGVVKLIGGSGNLPSINDAIVITGECLLK</sequence>
<reference evidence="1 2" key="1">
    <citation type="submission" date="2015-09" db="EMBL/GenBank/DDBJ databases">
        <authorList>
            <consortium name="Pathogen Informatics"/>
        </authorList>
    </citation>
    <scope>NUCLEOTIDE SEQUENCE [LARGE SCALE GENOMIC DNA]</scope>
    <source>
        <strain evidence="1 2">2789STDY5834876</strain>
    </source>
</reference>
<name>A0A174LMR8_9FIRM</name>